<reference evidence="5" key="1">
    <citation type="journal article" date="2015" name="PLoS Genet.">
        <title>The dynamic genome and transcriptome of the human fungal pathogen Blastomyces and close relative Emmonsia.</title>
        <authorList>
            <person name="Munoz J.F."/>
            <person name="Gauthier G.M."/>
            <person name="Desjardins C.A."/>
            <person name="Gallo J.E."/>
            <person name="Holder J."/>
            <person name="Sullivan T.D."/>
            <person name="Marty A.J."/>
            <person name="Carmen J.C."/>
            <person name="Chen Z."/>
            <person name="Ding L."/>
            <person name="Gujja S."/>
            <person name="Magrini V."/>
            <person name="Misas E."/>
            <person name="Mitreva M."/>
            <person name="Priest M."/>
            <person name="Saif S."/>
            <person name="Whiston E.A."/>
            <person name="Young S."/>
            <person name="Zeng Q."/>
            <person name="Goldman W.E."/>
            <person name="Mardis E.R."/>
            <person name="Taylor J.W."/>
            <person name="McEwen J.G."/>
            <person name="Clay O.K."/>
            <person name="Klein B.S."/>
            <person name="Cuomo C.A."/>
        </authorList>
    </citation>
    <scope>NUCLEOTIDE SEQUENCE [LARGE SCALE GENOMIC DNA]</scope>
    <source>
        <strain evidence="5">ER-3 / ATCC MYA-2586</strain>
    </source>
</reference>
<dbReference type="GeneID" id="69028376"/>
<dbReference type="PANTHER" id="PTHR10335">
    <property type="entry name" value="RRNA 2-O-METHYLTRANSFERASE FIBRILLARIN"/>
    <property type="match status" value="1"/>
</dbReference>
<evidence type="ECO:0000259" key="3">
    <source>
        <dbReference type="Pfam" id="PF10307"/>
    </source>
</evidence>
<feature type="transmembrane region" description="Helical" evidence="2">
    <location>
        <begin position="25"/>
        <end position="47"/>
    </location>
</feature>
<feature type="compositionally biased region" description="Gly residues" evidence="1">
    <location>
        <begin position="691"/>
        <end position="701"/>
    </location>
</feature>
<dbReference type="PANTHER" id="PTHR10335:SF23">
    <property type="entry name" value="OB FOLD-CONTAINING PROTEIN, NUCLEIC ACID BINDING"/>
    <property type="match status" value="1"/>
</dbReference>
<dbReference type="EMBL" id="EQ999979">
    <property type="protein sequence ID" value="EEQ91391.1"/>
    <property type="molecule type" value="Genomic_DNA"/>
</dbReference>
<feature type="compositionally biased region" description="Gly residues" evidence="1">
    <location>
        <begin position="669"/>
        <end position="679"/>
    </location>
</feature>
<keyword evidence="2" id="KW-1133">Transmembrane helix</keyword>
<feature type="compositionally biased region" description="Basic residues" evidence="1">
    <location>
        <begin position="630"/>
        <end position="643"/>
    </location>
</feature>
<dbReference type="Pfam" id="PF10307">
    <property type="entry name" value="HAD_SAK_1"/>
    <property type="match status" value="1"/>
</dbReference>
<dbReference type="RefSeq" id="XP_045277934.1">
    <property type="nucleotide sequence ID" value="XM_045422248.1"/>
</dbReference>
<feature type="domain" description="Swiss Army Knife RNA repair protein HAD" evidence="3">
    <location>
        <begin position="119"/>
        <end position="325"/>
    </location>
</feature>
<dbReference type="Proteomes" id="UP000002039">
    <property type="component" value="Unassembled WGS sequence"/>
</dbReference>
<name>A0ABP2F3G4_AJEDR</name>
<protein>
    <recommendedName>
        <fullName evidence="3">Swiss Army Knife RNA repair protein HAD domain-containing protein</fullName>
    </recommendedName>
</protein>
<dbReference type="InterPro" id="IPR018812">
    <property type="entry name" value="SAK_HAD"/>
</dbReference>
<accession>A0ABP2F3G4</accession>
<sequence>MANHPASNFNHLQHGGDGQRQTEQILAAALCGISLHLALPVLYHVMLRSARAVVSARFAKYSRMATPMVSGPLHSEGRKSTYTTTALKRWSCQSGGELPAVAQVKAIHVYDFDNTLFSSPLPNPQLWNGPTIGFLSTYECFANGGWWHDPNILAATGKGMEVEETTGWKGWWNEQIVQLVELSMQQKDALTVLLTGRAEGPFENIIKRMVKSRKLDFDLVCLKPEVGPNSQRFSSTMNFKQTFLEDLVLTYKHADEIRVYEDRIKHVKGFREYFEKLNRSLQLGPPSTPRKPINAEVIQVAEEAAFLPPVAEAAEVQRMINSHNKVLTSTSGNTTKSPYGRLRIKRTVFFTGYLLSNTDSSRIINYVLNPLIPPNMPDSNDIKYMANSILITPRPISNSILDRVGGMGKTVRWRITDTGVFENKLWAARVTPVLDSEIIYTENPEPLMVLAMRKGARPADANRIRNWQPVIEDNALVFDATVGQKMALMIEEEHPDEGEWETLPKSNNKRRLVQQNLRDDEGAPLPSYLRDWNNNNNNSPNNPNLRDREPVPRNYAPHHHVHVPHGPSHGQQEFPPYHRNNPPYSRHHGEGGVGGGGSGGGGGGGRHYGDEGGAPPRRGGGGAGSNYRGSRGRGRGGRGRGRGRGGGGGGGRDGPPGSHQYRSLDDHAAGGGSGGGGGGHDGHGTGDERGFGGGGGPVMNY</sequence>
<feature type="compositionally biased region" description="Gly residues" evidence="1">
    <location>
        <begin position="644"/>
        <end position="654"/>
    </location>
</feature>
<keyword evidence="5" id="KW-1185">Reference proteome</keyword>
<evidence type="ECO:0000313" key="4">
    <source>
        <dbReference type="EMBL" id="EEQ91391.1"/>
    </source>
</evidence>
<gene>
    <name evidence="4" type="ORF">BDCG_06511</name>
</gene>
<evidence type="ECO:0000256" key="1">
    <source>
        <dbReference type="SAM" id="MobiDB-lite"/>
    </source>
</evidence>
<proteinExistence type="predicted"/>
<feature type="region of interest" description="Disordered" evidence="1">
    <location>
        <begin position="519"/>
        <end position="701"/>
    </location>
</feature>
<keyword evidence="2" id="KW-0472">Membrane</keyword>
<feature type="compositionally biased region" description="Low complexity" evidence="1">
    <location>
        <begin position="533"/>
        <end position="544"/>
    </location>
</feature>
<feature type="compositionally biased region" description="Gly residues" evidence="1">
    <location>
        <begin position="591"/>
        <end position="606"/>
    </location>
</feature>
<keyword evidence="2" id="KW-0812">Transmembrane</keyword>
<organism evidence="4 5">
    <name type="scientific">Ajellomyces dermatitidis (strain ER-3 / ATCC MYA-2586)</name>
    <name type="common">Blastomyces dermatitidis</name>
    <dbReference type="NCBI Taxonomy" id="559297"/>
    <lineage>
        <taxon>Eukaryota</taxon>
        <taxon>Fungi</taxon>
        <taxon>Dikarya</taxon>
        <taxon>Ascomycota</taxon>
        <taxon>Pezizomycotina</taxon>
        <taxon>Eurotiomycetes</taxon>
        <taxon>Eurotiomycetidae</taxon>
        <taxon>Onygenales</taxon>
        <taxon>Ajellomycetaceae</taxon>
        <taxon>Blastomyces</taxon>
    </lineage>
</organism>
<feature type="compositionally biased region" description="Basic and acidic residues" evidence="1">
    <location>
        <begin position="680"/>
        <end position="690"/>
    </location>
</feature>
<evidence type="ECO:0000313" key="5">
    <source>
        <dbReference type="Proteomes" id="UP000002039"/>
    </source>
</evidence>
<evidence type="ECO:0000256" key="2">
    <source>
        <dbReference type="SAM" id="Phobius"/>
    </source>
</evidence>